<proteinExistence type="predicted"/>
<dbReference type="Proteomes" id="UP000009080">
    <property type="component" value="Chromosome"/>
</dbReference>
<protein>
    <submittedName>
        <fullName evidence="3">Transmembrane domain protein</fullName>
    </submittedName>
</protein>
<evidence type="ECO:0000313" key="3">
    <source>
        <dbReference type="EMBL" id="ACR12372.1"/>
    </source>
</evidence>
<evidence type="ECO:0000256" key="1">
    <source>
        <dbReference type="SAM" id="Phobius"/>
    </source>
</evidence>
<dbReference type="PANTHER" id="PTHR40763:SF5">
    <property type="entry name" value="MEMBRANE PROTEIN"/>
    <property type="match status" value="1"/>
</dbReference>
<dbReference type="OrthoDB" id="129627at2"/>
<dbReference type="PANTHER" id="PTHR40763">
    <property type="entry name" value="MEMBRANE PROTEIN-RELATED"/>
    <property type="match status" value="1"/>
</dbReference>
<reference evidence="3 4" key="1">
    <citation type="journal article" date="2009" name="PLoS ONE">
        <title>The complete genome of Teredinibacter turnerae T7901: an intracellular endosymbiont of marine wood-boring bivalves (shipworms).</title>
        <authorList>
            <person name="Yang J.C."/>
            <person name="Madupu R."/>
            <person name="Durkin A.S."/>
            <person name="Ekborg N.A."/>
            <person name="Pedamallu C.S."/>
            <person name="Hostetler J.B."/>
            <person name="Radune D."/>
            <person name="Toms B.S."/>
            <person name="Henrissat B."/>
            <person name="Coutinho P.M."/>
            <person name="Schwarz S."/>
            <person name="Field L."/>
            <person name="Trindade-Silva A.E."/>
            <person name="Soares C.A.G."/>
            <person name="Elshahawi S."/>
            <person name="Hanora A."/>
            <person name="Schmidt E.W."/>
            <person name="Haygood M.G."/>
            <person name="Posfai J."/>
            <person name="Benner J."/>
            <person name="Madinger C."/>
            <person name="Nove J."/>
            <person name="Anton B."/>
            <person name="Chaudhary K."/>
            <person name="Foster J."/>
            <person name="Holman A."/>
            <person name="Kumar S."/>
            <person name="Lessard P.A."/>
            <person name="Luyten Y.A."/>
            <person name="Slatko B."/>
            <person name="Wood N."/>
            <person name="Wu B."/>
            <person name="Teplitski M."/>
            <person name="Mougous J.D."/>
            <person name="Ward N."/>
            <person name="Eisen J.A."/>
            <person name="Badger J.H."/>
            <person name="Distel D.L."/>
        </authorList>
    </citation>
    <scope>NUCLEOTIDE SEQUENCE [LARGE SCALE GENOMIC DNA]</scope>
    <source>
        <strain evidence="4">ATCC 39867 / T7901</strain>
    </source>
</reference>
<dbReference type="RefSeq" id="WP_015818484.1">
    <property type="nucleotide sequence ID" value="NC_012997.1"/>
</dbReference>
<dbReference type="eggNOG" id="COG4758">
    <property type="taxonomic scope" value="Bacteria"/>
</dbReference>
<dbReference type="EMBL" id="CP001614">
    <property type="protein sequence ID" value="ACR12372.1"/>
    <property type="molecule type" value="Genomic_DNA"/>
</dbReference>
<keyword evidence="1 3" id="KW-0812">Transmembrane</keyword>
<accession>C5BKL0</accession>
<feature type="domain" description="LiaF transmembrane" evidence="2">
    <location>
        <begin position="13"/>
        <end position="113"/>
    </location>
</feature>
<feature type="transmembrane region" description="Helical" evidence="1">
    <location>
        <begin position="67"/>
        <end position="83"/>
    </location>
</feature>
<feature type="transmembrane region" description="Helical" evidence="1">
    <location>
        <begin position="89"/>
        <end position="108"/>
    </location>
</feature>
<keyword evidence="4" id="KW-1185">Reference proteome</keyword>
<gene>
    <name evidence="3" type="ordered locus">TERTU_4732</name>
</gene>
<feature type="transmembrane region" description="Helical" evidence="1">
    <location>
        <begin position="38"/>
        <end position="55"/>
    </location>
</feature>
<dbReference type="AlphaFoldDB" id="C5BKL0"/>
<keyword evidence="1" id="KW-1133">Transmembrane helix</keyword>
<evidence type="ECO:0000313" key="4">
    <source>
        <dbReference type="Proteomes" id="UP000009080"/>
    </source>
</evidence>
<organism evidence="3 4">
    <name type="scientific">Teredinibacter turnerae (strain ATCC 39867 / T7901)</name>
    <dbReference type="NCBI Taxonomy" id="377629"/>
    <lineage>
        <taxon>Bacteria</taxon>
        <taxon>Pseudomonadati</taxon>
        <taxon>Pseudomonadota</taxon>
        <taxon>Gammaproteobacteria</taxon>
        <taxon>Cellvibrionales</taxon>
        <taxon>Cellvibrionaceae</taxon>
        <taxon>Teredinibacter</taxon>
    </lineage>
</organism>
<keyword evidence="1" id="KW-0472">Membrane</keyword>
<dbReference type="KEGG" id="ttu:TERTU_4732"/>
<feature type="transmembrane region" description="Helical" evidence="1">
    <location>
        <begin position="12"/>
        <end position="32"/>
    </location>
</feature>
<name>C5BKL0_TERTT</name>
<dbReference type="Pfam" id="PF22570">
    <property type="entry name" value="LiaF-TM"/>
    <property type="match status" value="1"/>
</dbReference>
<dbReference type="HOGENOM" id="CLU_075538_1_0_6"/>
<evidence type="ECO:0000259" key="2">
    <source>
        <dbReference type="Pfam" id="PF22570"/>
    </source>
</evidence>
<dbReference type="InterPro" id="IPR054331">
    <property type="entry name" value="LiaF_TM"/>
</dbReference>
<dbReference type="STRING" id="377629.TERTU_4732"/>
<sequence>MHKWRGHTQPRVVIGLVLIAIALLVFLNNIGIRLLGYILSQWPLVLIVIGALLLYRAKRHPSMHTGFGPYALIAVGTLFFLVQRGLFNLSFHSVVAPLVIFGVGLYLLNPQRTNFKKSLFNFNKPNDDSESLPPPNDERLDIYAILGGGNYTKSSQELSGGNIFCLMGGADLDLREADFIGSTMQLDIVALMGGADIKIPPHWQVSLKVLPLLGGVSDKSVCLADKIGVPKKTLVVSGVACMGGINIRN</sequence>